<dbReference type="GO" id="GO:0005730">
    <property type="term" value="C:nucleolus"/>
    <property type="evidence" value="ECO:0007669"/>
    <property type="project" value="TreeGrafter"/>
</dbReference>
<organism evidence="3">
    <name type="scientific">Schizaphis graminum</name>
    <name type="common">Green bug aphid</name>
    <dbReference type="NCBI Taxonomy" id="13262"/>
    <lineage>
        <taxon>Eukaryota</taxon>
        <taxon>Metazoa</taxon>
        <taxon>Ecdysozoa</taxon>
        <taxon>Arthropoda</taxon>
        <taxon>Hexapoda</taxon>
        <taxon>Insecta</taxon>
        <taxon>Pterygota</taxon>
        <taxon>Neoptera</taxon>
        <taxon>Paraneoptera</taxon>
        <taxon>Hemiptera</taxon>
        <taxon>Sternorrhyncha</taxon>
        <taxon>Aphidomorpha</taxon>
        <taxon>Aphidoidea</taxon>
        <taxon>Aphididae</taxon>
        <taxon>Aphidini</taxon>
        <taxon>Schizaphis</taxon>
    </lineage>
</organism>
<name>A0A2S2NAP9_SCHGA</name>
<dbReference type="GO" id="GO:0005525">
    <property type="term" value="F:GTP binding"/>
    <property type="evidence" value="ECO:0007669"/>
    <property type="project" value="UniProtKB-KW"/>
</dbReference>
<accession>A0A2S2NAP9</accession>
<keyword evidence="2" id="KW-0342">GTP-binding</keyword>
<protein>
    <submittedName>
        <fullName evidence="3">Guanine nucleotide-binding protein-like 3</fullName>
    </submittedName>
</protein>
<dbReference type="EMBL" id="GGMR01001654">
    <property type="protein sequence ID" value="MBY14273.1"/>
    <property type="molecule type" value="Transcribed_RNA"/>
</dbReference>
<evidence type="ECO:0000313" key="3">
    <source>
        <dbReference type="EMBL" id="MBY14273.1"/>
    </source>
</evidence>
<keyword evidence="1" id="KW-0547">Nucleotide-binding</keyword>
<dbReference type="PANTHER" id="PTHR11089:SF30">
    <property type="entry name" value="GUANINE NUCLEOTIDE-BINDING PROTEIN-LIKE 3 HOMOLOG"/>
    <property type="match status" value="1"/>
</dbReference>
<evidence type="ECO:0000256" key="1">
    <source>
        <dbReference type="ARBA" id="ARBA00022741"/>
    </source>
</evidence>
<reference evidence="3" key="1">
    <citation type="submission" date="2018-04" db="EMBL/GenBank/DDBJ databases">
        <title>Transcriptome of Schizaphis graminum biotype I.</title>
        <authorList>
            <person name="Scully E.D."/>
            <person name="Geib S.M."/>
            <person name="Palmer N.A."/>
            <person name="Koch K."/>
            <person name="Bradshaw J."/>
            <person name="Heng-Moss T."/>
            <person name="Sarath G."/>
        </authorList>
    </citation>
    <scope>NUCLEOTIDE SEQUENCE</scope>
</reference>
<dbReference type="PANTHER" id="PTHR11089">
    <property type="entry name" value="GTP-BINDING PROTEIN-RELATED"/>
    <property type="match status" value="1"/>
</dbReference>
<dbReference type="InterPro" id="IPR050755">
    <property type="entry name" value="TRAFAC_YlqF/YawG_RiboMat"/>
</dbReference>
<gene>
    <name evidence="3" type="primary">ns1_0</name>
    <name evidence="3" type="ORF">g.74507</name>
</gene>
<evidence type="ECO:0000256" key="2">
    <source>
        <dbReference type="ARBA" id="ARBA00023134"/>
    </source>
</evidence>
<dbReference type="AlphaFoldDB" id="A0A2S2NAP9"/>
<proteinExistence type="predicted"/>
<sequence>MQEIQLDKHIKLLDCPGVVLDKTSTTNSVGLKNVVSSGNIEDPIACAATIVGRVTKDQMQKLYGIGQYDSCEHFLYLKARRFGNIGRGGIPDIFTSARSLVEDWNRGKIRYHTLPPENETVHLSAQIVTNVTDVFNLDNVQRIETEFMEELAKIQPELTGEGVKTDTMDVDGKSMVVVDDGVQAKKSGKLRWRKKKKSEPNEMKIDLQPGVLKLKKLQKANAKKQRKTASRLIKCEQLLDNIDLL</sequence>